<feature type="region of interest" description="Disordered" evidence="10">
    <location>
        <begin position="1"/>
        <end position="69"/>
    </location>
</feature>
<dbReference type="EMBL" id="MU167251">
    <property type="protein sequence ID" value="KAG0147139.1"/>
    <property type="molecule type" value="Genomic_DNA"/>
</dbReference>
<keyword evidence="7" id="KW-0539">Nucleus</keyword>
<dbReference type="Pfam" id="PF13878">
    <property type="entry name" value="zf-C2H2_3"/>
    <property type="match status" value="1"/>
</dbReference>
<evidence type="ECO:0000256" key="5">
    <source>
        <dbReference type="ARBA" id="ARBA00022771"/>
    </source>
</evidence>
<keyword evidence="8" id="KW-0131">Cell cycle</keyword>
<evidence type="ECO:0000256" key="6">
    <source>
        <dbReference type="ARBA" id="ARBA00022833"/>
    </source>
</evidence>
<evidence type="ECO:0000256" key="1">
    <source>
        <dbReference type="ARBA" id="ARBA00004123"/>
    </source>
</evidence>
<keyword evidence="14" id="KW-1185">Reference proteome</keyword>
<comment type="similarity">
    <text evidence="2">Belongs to the acetyltransferase family. ECO subfamily.</text>
</comment>
<evidence type="ECO:0000256" key="10">
    <source>
        <dbReference type="SAM" id="MobiDB-lite"/>
    </source>
</evidence>
<evidence type="ECO:0000313" key="13">
    <source>
        <dbReference type="EMBL" id="KAG0147139.1"/>
    </source>
</evidence>
<evidence type="ECO:0000256" key="4">
    <source>
        <dbReference type="ARBA" id="ARBA00022723"/>
    </source>
</evidence>
<dbReference type="InterPro" id="IPR028005">
    <property type="entry name" value="AcTrfase_ESCO_Znf_dom"/>
</dbReference>
<comment type="caution">
    <text evidence="13">The sequence shown here is derived from an EMBL/GenBank/DDBJ whole genome shotgun (WGS) entry which is preliminary data.</text>
</comment>
<comment type="subcellular location">
    <subcellularLocation>
        <location evidence="1">Nucleus</location>
    </subcellularLocation>
</comment>
<dbReference type="GO" id="GO:0008270">
    <property type="term" value="F:zinc ion binding"/>
    <property type="evidence" value="ECO:0007669"/>
    <property type="project" value="UniProtKB-KW"/>
</dbReference>
<evidence type="ECO:0000256" key="2">
    <source>
        <dbReference type="ARBA" id="ARBA00005816"/>
    </source>
</evidence>
<gene>
    <name evidence="13" type="ORF">CROQUDRAFT_43293</name>
</gene>
<keyword evidence="9" id="KW-0012">Acyltransferase</keyword>
<dbReference type="PANTHER" id="PTHR45884:SF2">
    <property type="entry name" value="N-ACETYLTRANSFERASE ECO"/>
    <property type="match status" value="1"/>
</dbReference>
<dbReference type="PANTHER" id="PTHR45884">
    <property type="entry name" value="N-ACETYLTRANSFERASE ECO"/>
    <property type="match status" value="1"/>
</dbReference>
<evidence type="ECO:0000259" key="11">
    <source>
        <dbReference type="Pfam" id="PF13878"/>
    </source>
</evidence>
<dbReference type="AlphaFoldDB" id="A0A9P6NN15"/>
<evidence type="ECO:0000259" key="12">
    <source>
        <dbReference type="Pfam" id="PF13880"/>
    </source>
</evidence>
<name>A0A9P6NN15_9BASI</name>
<dbReference type="GO" id="GO:0005634">
    <property type="term" value="C:nucleus"/>
    <property type="evidence" value="ECO:0007669"/>
    <property type="project" value="UniProtKB-SubCell"/>
</dbReference>
<evidence type="ECO:0000256" key="8">
    <source>
        <dbReference type="ARBA" id="ARBA00023306"/>
    </source>
</evidence>
<feature type="domain" description="N-acetyltransferase ESCO acetyl-transferase" evidence="12">
    <location>
        <begin position="262"/>
        <end position="332"/>
    </location>
</feature>
<evidence type="ECO:0000256" key="7">
    <source>
        <dbReference type="ARBA" id="ARBA00023242"/>
    </source>
</evidence>
<protein>
    <recommendedName>
        <fullName evidence="15">N-acetyltransferase ECO1</fullName>
    </recommendedName>
</protein>
<evidence type="ECO:0000256" key="9">
    <source>
        <dbReference type="ARBA" id="ARBA00023315"/>
    </source>
</evidence>
<reference evidence="13" key="1">
    <citation type="submission" date="2013-11" db="EMBL/GenBank/DDBJ databases">
        <title>Genome sequence of the fusiform rust pathogen reveals effectors for host alternation and coevolution with pine.</title>
        <authorList>
            <consortium name="DOE Joint Genome Institute"/>
            <person name="Smith K."/>
            <person name="Pendleton A."/>
            <person name="Kubisiak T."/>
            <person name="Anderson C."/>
            <person name="Salamov A."/>
            <person name="Aerts A."/>
            <person name="Riley R."/>
            <person name="Clum A."/>
            <person name="Lindquist E."/>
            <person name="Ence D."/>
            <person name="Campbell M."/>
            <person name="Kronenberg Z."/>
            <person name="Feau N."/>
            <person name="Dhillon B."/>
            <person name="Hamelin R."/>
            <person name="Burleigh J."/>
            <person name="Smith J."/>
            <person name="Yandell M."/>
            <person name="Nelson C."/>
            <person name="Grigoriev I."/>
            <person name="Davis J."/>
        </authorList>
    </citation>
    <scope>NUCLEOTIDE SEQUENCE</scope>
    <source>
        <strain evidence="13">G11</strain>
    </source>
</reference>
<keyword evidence="6" id="KW-0862">Zinc</keyword>
<keyword evidence="3" id="KW-0808">Transferase</keyword>
<dbReference type="GO" id="GO:0007064">
    <property type="term" value="P:mitotic sister chromatid cohesion"/>
    <property type="evidence" value="ECO:0007669"/>
    <property type="project" value="TreeGrafter"/>
</dbReference>
<feature type="domain" description="N-acetyltransferase ESCO zinc-finger" evidence="11">
    <location>
        <begin position="78"/>
        <end position="116"/>
    </location>
</feature>
<dbReference type="Pfam" id="PF13880">
    <property type="entry name" value="Acetyltransf_13"/>
    <property type="match status" value="1"/>
</dbReference>
<feature type="compositionally biased region" description="Polar residues" evidence="10">
    <location>
        <begin position="46"/>
        <end position="59"/>
    </location>
</feature>
<evidence type="ECO:0000256" key="3">
    <source>
        <dbReference type="ARBA" id="ARBA00022679"/>
    </source>
</evidence>
<dbReference type="GO" id="GO:0061733">
    <property type="term" value="F:protein-lysine-acetyltransferase activity"/>
    <property type="evidence" value="ECO:0007669"/>
    <property type="project" value="TreeGrafter"/>
</dbReference>
<proteinExistence type="inferred from homology"/>
<sequence>MVPFSDSDPTELSSAPTSDAVGPYSRPIKPIQRSKLTQAPADIRSFFSSTTAGKPSGNSLHRDNSKLNRKRAIPPLTQLTLDISNRPTTQTCEACGMPYVIGVEEDQVIHAKHHRRVVGGIEWVSEETERVIWRDELKKEWIVKVPLDSKKSSKMTKKVKQILEMVNVSLSARELSAEQLNDSALYLYLGENDQSLNSKKRRRGGESYEGKKAGMVMVKAVCVAARIDKAYKMVEEHGDQNKEVIKFGEDGSAVFCSRVSQKALIGIHRIWTSPTSRGTGLAHQLMDAVTRTLIYNFPIVTTQDRRALVAFSQPTESGMKFARKWCKSTCFNLF</sequence>
<dbReference type="InterPro" id="IPR028009">
    <property type="entry name" value="ESCO_Acetyltransf_dom"/>
</dbReference>
<keyword evidence="5" id="KW-0863">Zinc-finger</keyword>
<keyword evidence="4" id="KW-0479">Metal-binding</keyword>
<dbReference type="Proteomes" id="UP000886653">
    <property type="component" value="Unassembled WGS sequence"/>
</dbReference>
<dbReference type="GO" id="GO:0000785">
    <property type="term" value="C:chromatin"/>
    <property type="evidence" value="ECO:0007669"/>
    <property type="project" value="TreeGrafter"/>
</dbReference>
<evidence type="ECO:0008006" key="15">
    <source>
        <dbReference type="Google" id="ProtNLM"/>
    </source>
</evidence>
<organism evidence="13 14">
    <name type="scientific">Cronartium quercuum f. sp. fusiforme G11</name>
    <dbReference type="NCBI Taxonomy" id="708437"/>
    <lineage>
        <taxon>Eukaryota</taxon>
        <taxon>Fungi</taxon>
        <taxon>Dikarya</taxon>
        <taxon>Basidiomycota</taxon>
        <taxon>Pucciniomycotina</taxon>
        <taxon>Pucciniomycetes</taxon>
        <taxon>Pucciniales</taxon>
        <taxon>Coleosporiaceae</taxon>
        <taxon>Cronartium</taxon>
    </lineage>
</organism>
<dbReference type="OrthoDB" id="428854at2759"/>
<accession>A0A9P6NN15</accession>
<evidence type="ECO:0000313" key="14">
    <source>
        <dbReference type="Proteomes" id="UP000886653"/>
    </source>
</evidence>